<dbReference type="SUPFAM" id="SSF53474">
    <property type="entry name" value="alpha/beta-Hydrolases"/>
    <property type="match status" value="1"/>
</dbReference>
<proteinExistence type="predicted"/>
<comment type="caution">
    <text evidence="1">The sequence shown here is derived from an EMBL/GenBank/DDBJ whole genome shotgun (WGS) entry which is preliminary data.</text>
</comment>
<protein>
    <recommendedName>
        <fullName evidence="2">Alpha/beta hydrolase</fullName>
    </recommendedName>
</protein>
<dbReference type="Proteomes" id="UP000886251">
    <property type="component" value="Unassembled WGS sequence"/>
</dbReference>
<name>A0A831RM85_9GAMM</name>
<reference evidence="1" key="1">
    <citation type="journal article" date="2020" name="mSystems">
        <title>Genome- and Community-Level Interaction Insights into Carbon Utilization and Element Cycling Functions of Hydrothermarchaeota in Hydrothermal Sediment.</title>
        <authorList>
            <person name="Zhou Z."/>
            <person name="Liu Y."/>
            <person name="Xu W."/>
            <person name="Pan J."/>
            <person name="Luo Z.H."/>
            <person name="Li M."/>
        </authorList>
    </citation>
    <scope>NUCLEOTIDE SEQUENCE [LARGE SCALE GENOMIC DNA]</scope>
    <source>
        <strain evidence="1">HyVt-443</strain>
    </source>
</reference>
<gene>
    <name evidence="1" type="ORF">ENI96_06410</name>
</gene>
<evidence type="ECO:0000313" key="1">
    <source>
        <dbReference type="EMBL" id="HEB96043.1"/>
    </source>
</evidence>
<evidence type="ECO:0008006" key="2">
    <source>
        <dbReference type="Google" id="ProtNLM"/>
    </source>
</evidence>
<organism evidence="1">
    <name type="scientific">Sedimenticola thiotaurini</name>
    <dbReference type="NCBI Taxonomy" id="1543721"/>
    <lineage>
        <taxon>Bacteria</taxon>
        <taxon>Pseudomonadati</taxon>
        <taxon>Pseudomonadota</taxon>
        <taxon>Gammaproteobacteria</taxon>
        <taxon>Chromatiales</taxon>
        <taxon>Sedimenticolaceae</taxon>
        <taxon>Sedimenticola</taxon>
    </lineage>
</organism>
<dbReference type="EMBL" id="DRKP01000071">
    <property type="protein sequence ID" value="HEB96043.1"/>
    <property type="molecule type" value="Genomic_DNA"/>
</dbReference>
<dbReference type="Gene3D" id="3.40.50.1820">
    <property type="entry name" value="alpha/beta hydrolase"/>
    <property type="match status" value="1"/>
</dbReference>
<dbReference type="AlphaFoldDB" id="A0A831RM85"/>
<dbReference type="InterPro" id="IPR029058">
    <property type="entry name" value="AB_hydrolase_fold"/>
</dbReference>
<sequence>MKPASNTAAVAAPCAAGDGHVLPRGVVLERTLGRNPEQRYWLYLPAGPLRRDELLVAVHGISRNAREQADHFARLAERQGVVLAAPLFNRGGNRGYQRLAGGAGVRADRILLQIVDEVARLRHRPVTRLALFGYSAGGQFVHRFALLHPRLVSRYAIGAAGWYTLPDEGIPFPRGIGAGREHPAPEIDLPAFLEIPSLVLVGDRDTRRDGSLNTAPGIDRCQGRNRVERAVRWVGAMNARCQDLGMPAKHRLQTLAGIGHDFRQCMLFGRMGERVMQHLFPADAAAARTAVTNCTRVNGGPIPPRNEVTST</sequence>
<accession>A0A831RM85</accession>